<feature type="domain" description="DUF397" evidence="1">
    <location>
        <begin position="6"/>
        <end position="58"/>
    </location>
</feature>
<dbReference type="InterPro" id="IPR007278">
    <property type="entry name" value="DUF397"/>
</dbReference>
<dbReference type="AlphaFoldDB" id="A0A2W2CBA1"/>
<reference evidence="2 3" key="1">
    <citation type="submission" date="2018-01" db="EMBL/GenBank/DDBJ databases">
        <title>Draft genome sequence of Salinispora sp. 13K206.</title>
        <authorList>
            <person name="Sahin N."/>
            <person name="Saygin H."/>
            <person name="Ay H."/>
        </authorList>
    </citation>
    <scope>NUCLEOTIDE SEQUENCE [LARGE SCALE GENOMIC DNA]</scope>
    <source>
        <strain evidence="2 3">13K206</strain>
    </source>
</reference>
<dbReference type="OrthoDB" id="4301277at2"/>
<dbReference type="EMBL" id="POUB01000110">
    <property type="protein sequence ID" value="PZF96715.1"/>
    <property type="molecule type" value="Genomic_DNA"/>
</dbReference>
<organism evidence="2 3">
    <name type="scientific">Micromonospora deserti</name>
    <dbReference type="NCBI Taxonomy" id="2070366"/>
    <lineage>
        <taxon>Bacteria</taxon>
        <taxon>Bacillati</taxon>
        <taxon>Actinomycetota</taxon>
        <taxon>Actinomycetes</taxon>
        <taxon>Micromonosporales</taxon>
        <taxon>Micromonosporaceae</taxon>
        <taxon>Micromonospora</taxon>
    </lineage>
</organism>
<gene>
    <name evidence="2" type="ORF">C1I99_16840</name>
</gene>
<evidence type="ECO:0000313" key="3">
    <source>
        <dbReference type="Proteomes" id="UP000248749"/>
    </source>
</evidence>
<dbReference type="RefSeq" id="WP_111135176.1">
    <property type="nucleotide sequence ID" value="NZ_POUB01000110.1"/>
</dbReference>
<comment type="caution">
    <text evidence="2">The sequence shown here is derived from an EMBL/GenBank/DDBJ whole genome shotgun (WGS) entry which is preliminary data.</text>
</comment>
<protein>
    <submittedName>
        <fullName evidence="2">DUF397 domain-containing protein</fullName>
    </submittedName>
</protein>
<evidence type="ECO:0000259" key="1">
    <source>
        <dbReference type="Pfam" id="PF04149"/>
    </source>
</evidence>
<evidence type="ECO:0000313" key="2">
    <source>
        <dbReference type="EMBL" id="PZF96715.1"/>
    </source>
</evidence>
<accession>A0A2W2CBA1</accession>
<dbReference type="Proteomes" id="UP000248749">
    <property type="component" value="Unassembled WGS sequence"/>
</dbReference>
<proteinExistence type="predicted"/>
<keyword evidence="3" id="KW-1185">Reference proteome</keyword>
<name>A0A2W2CBA1_9ACTN</name>
<dbReference type="Pfam" id="PF04149">
    <property type="entry name" value="DUF397"/>
    <property type="match status" value="1"/>
</dbReference>
<sequence>MDLPRAAWRTSTRSGSSGNCVEVATPLQVVMVRDSKDRQGSVLSFTAGQWAGFIEGIKAGTFEA</sequence>